<proteinExistence type="inferred from homology"/>
<dbReference type="Pfam" id="PF10568">
    <property type="entry name" value="Tom37"/>
    <property type="match status" value="1"/>
</dbReference>
<dbReference type="SFLD" id="SFLDS00019">
    <property type="entry name" value="Glutathione_Transferase_(cytos"/>
    <property type="match status" value="1"/>
</dbReference>
<feature type="domain" description="GST C-terminal" evidence="10">
    <location>
        <begin position="84"/>
        <end position="267"/>
    </location>
</feature>
<reference evidence="11 12" key="1">
    <citation type="submission" date="2006-10" db="EMBL/GenBank/DDBJ databases">
        <title>The Genome Sequence of Batrachochytrium dendrobatidis JEL423.</title>
        <authorList>
            <consortium name="The Broad Institute Genome Sequencing Platform"/>
            <person name="Birren B."/>
            <person name="Lander E."/>
            <person name="Galagan J."/>
            <person name="Cuomo C."/>
            <person name="Devon K."/>
            <person name="Jaffe D."/>
            <person name="Butler J."/>
            <person name="Alvarez P."/>
            <person name="Gnerre S."/>
            <person name="Grabherr M."/>
            <person name="Kleber M."/>
            <person name="Mauceli E."/>
            <person name="Brockman W."/>
            <person name="Young S."/>
            <person name="LaButti K."/>
            <person name="Sykes S."/>
            <person name="DeCaprio D."/>
            <person name="Crawford M."/>
            <person name="Koehrsen M."/>
            <person name="Engels R."/>
            <person name="Montgomery P."/>
            <person name="Pearson M."/>
            <person name="Howarth C."/>
            <person name="Larson L."/>
            <person name="White J."/>
            <person name="O'Leary S."/>
            <person name="Kodira C."/>
            <person name="Zeng Q."/>
            <person name="Yandava C."/>
            <person name="Alvarado L."/>
            <person name="Longcore J."/>
            <person name="James T."/>
        </authorList>
    </citation>
    <scope>NUCLEOTIDE SEQUENCE [LARGE SCALE GENOMIC DNA]</scope>
    <source>
        <strain evidence="11 12">JEL423</strain>
    </source>
</reference>
<feature type="region of interest" description="Disordered" evidence="8">
    <location>
        <begin position="323"/>
        <end position="347"/>
    </location>
</feature>
<evidence type="ECO:0000259" key="10">
    <source>
        <dbReference type="PROSITE" id="PS50405"/>
    </source>
</evidence>
<dbReference type="OrthoDB" id="5835136at2759"/>
<dbReference type="Pfam" id="PF17171">
    <property type="entry name" value="GST_C_6"/>
    <property type="match status" value="1"/>
</dbReference>
<dbReference type="InterPro" id="IPR010987">
    <property type="entry name" value="Glutathione-S-Trfase_C-like"/>
</dbReference>
<evidence type="ECO:0000256" key="4">
    <source>
        <dbReference type="ARBA" id="ARBA00022787"/>
    </source>
</evidence>
<gene>
    <name evidence="11" type="ORF">BDEG_24161</name>
</gene>
<organism evidence="11 12">
    <name type="scientific">Batrachochytrium dendrobatidis (strain JEL423)</name>
    <dbReference type="NCBI Taxonomy" id="403673"/>
    <lineage>
        <taxon>Eukaryota</taxon>
        <taxon>Fungi</taxon>
        <taxon>Fungi incertae sedis</taxon>
        <taxon>Chytridiomycota</taxon>
        <taxon>Chytridiomycota incertae sedis</taxon>
        <taxon>Chytridiomycetes</taxon>
        <taxon>Rhizophydiales</taxon>
        <taxon>Rhizophydiales incertae sedis</taxon>
        <taxon>Batrachochytrium</taxon>
    </lineage>
</organism>
<dbReference type="eggNOG" id="KOG3028">
    <property type="taxonomic scope" value="Eukaryota"/>
</dbReference>
<keyword evidence="3" id="KW-0813">Transport</keyword>
<evidence type="ECO:0000256" key="3">
    <source>
        <dbReference type="ARBA" id="ARBA00022448"/>
    </source>
</evidence>
<dbReference type="InterPro" id="IPR040079">
    <property type="entry name" value="Glutathione_S-Trfase"/>
</dbReference>
<dbReference type="InterPro" id="IPR033468">
    <property type="entry name" value="Metaxin_GST"/>
</dbReference>
<keyword evidence="7 9" id="KW-0472">Membrane</keyword>
<feature type="transmembrane region" description="Helical" evidence="9">
    <location>
        <begin position="293"/>
        <end position="313"/>
    </location>
</feature>
<dbReference type="InterPro" id="IPR036282">
    <property type="entry name" value="Glutathione-S-Trfase_C_sf"/>
</dbReference>
<reference evidence="11 12" key="2">
    <citation type="submission" date="2016-05" db="EMBL/GenBank/DDBJ databases">
        <title>Lineage-specific infection strategies underlie the spectrum of fungal disease in amphibians.</title>
        <authorList>
            <person name="Cuomo C.A."/>
            <person name="Farrer R.A."/>
            <person name="James T."/>
            <person name="Longcore J."/>
            <person name="Birren B."/>
        </authorList>
    </citation>
    <scope>NUCLEOTIDE SEQUENCE [LARGE SCALE GENOMIC DNA]</scope>
    <source>
        <strain evidence="11 12">JEL423</strain>
    </source>
</reference>
<evidence type="ECO:0000256" key="1">
    <source>
        <dbReference type="ARBA" id="ARBA00004294"/>
    </source>
</evidence>
<keyword evidence="6" id="KW-0496">Mitochondrion</keyword>
<evidence type="ECO:0000256" key="2">
    <source>
        <dbReference type="ARBA" id="ARBA00009170"/>
    </source>
</evidence>
<dbReference type="AlphaFoldDB" id="A0A177WKS7"/>
<keyword evidence="5" id="KW-0653">Protein transport</keyword>
<dbReference type="VEuPathDB" id="FungiDB:BDEG_24161"/>
<protein>
    <recommendedName>
        <fullName evidence="10">GST C-terminal domain-containing protein</fullName>
    </recommendedName>
</protein>
<dbReference type="InterPro" id="IPR050931">
    <property type="entry name" value="Mito_Protein_Transport_Metaxin"/>
</dbReference>
<dbReference type="Proteomes" id="UP000077115">
    <property type="component" value="Unassembled WGS sequence"/>
</dbReference>
<dbReference type="PANTHER" id="PTHR12289:SF41">
    <property type="entry name" value="FAILED AXON CONNECTIONS-RELATED"/>
    <property type="match status" value="1"/>
</dbReference>
<evidence type="ECO:0000256" key="6">
    <source>
        <dbReference type="ARBA" id="ARBA00023128"/>
    </source>
</evidence>
<dbReference type="GO" id="GO:0001401">
    <property type="term" value="C:SAM complex"/>
    <property type="evidence" value="ECO:0007669"/>
    <property type="project" value="InterPro"/>
</dbReference>
<keyword evidence="9" id="KW-1133">Transmembrane helix</keyword>
<dbReference type="STRING" id="403673.A0A177WKS7"/>
<dbReference type="PANTHER" id="PTHR12289">
    <property type="entry name" value="METAXIN RELATED"/>
    <property type="match status" value="1"/>
</dbReference>
<comment type="similarity">
    <text evidence="2">Belongs to the metaxin family.</text>
</comment>
<feature type="compositionally biased region" description="Acidic residues" evidence="8">
    <location>
        <begin position="328"/>
        <end position="347"/>
    </location>
</feature>
<sequence length="347" mass="39398">MPEYELFAWSAGLDLPTFDPFCLSIAAYLNLVGADWSIHECNTPGISPNGELPVLRAGVELVAGTYSIISTLQSKGLDMNSQLSPKDKAESQAFISLIESRLYDALLYTWWIESENYKKSTHPTLFENLSFFGRYSIPSQLKEKTKIRLQGYRMICIDGEMVPEIYVVARESYRALSIKLGDKKYFYGDSPSTLDAIAYGHLALHAYPSLAVPKLFSILTFEFPNLIAYCARFKQEVFATPLTPSLLVRPSLTNMIFNFVRDPEPYFCFYWNGFQNKMVSHDSKKLKEQRVQAFWKGASIVAAVGFFVGFVFANGIVQVSFQDSDQERSEDDESESNTTLDYDDIWE</sequence>
<evidence type="ECO:0000256" key="8">
    <source>
        <dbReference type="SAM" id="MobiDB-lite"/>
    </source>
</evidence>
<name>A0A177WKS7_BATDL</name>
<dbReference type="PROSITE" id="PS50405">
    <property type="entry name" value="GST_CTER"/>
    <property type="match status" value="1"/>
</dbReference>
<evidence type="ECO:0000256" key="5">
    <source>
        <dbReference type="ARBA" id="ARBA00022927"/>
    </source>
</evidence>
<evidence type="ECO:0000256" key="9">
    <source>
        <dbReference type="SAM" id="Phobius"/>
    </source>
</evidence>
<keyword evidence="4" id="KW-1000">Mitochondrion outer membrane</keyword>
<keyword evidence="9" id="KW-0812">Transmembrane</keyword>
<dbReference type="GO" id="GO:0007005">
    <property type="term" value="P:mitochondrion organization"/>
    <property type="evidence" value="ECO:0007669"/>
    <property type="project" value="TreeGrafter"/>
</dbReference>
<dbReference type="Gene3D" id="1.20.1050.10">
    <property type="match status" value="1"/>
</dbReference>
<dbReference type="SUPFAM" id="SSF47616">
    <property type="entry name" value="GST C-terminal domain-like"/>
    <property type="match status" value="1"/>
</dbReference>
<dbReference type="GO" id="GO:0015031">
    <property type="term" value="P:protein transport"/>
    <property type="evidence" value="ECO:0007669"/>
    <property type="project" value="UniProtKB-KW"/>
</dbReference>
<evidence type="ECO:0000313" key="11">
    <source>
        <dbReference type="EMBL" id="OAJ40422.1"/>
    </source>
</evidence>
<dbReference type="SFLD" id="SFLDG01180">
    <property type="entry name" value="SUF1"/>
    <property type="match status" value="1"/>
</dbReference>
<comment type="subcellular location">
    <subcellularLocation>
        <location evidence="1">Mitochondrion outer membrane</location>
    </subcellularLocation>
</comment>
<accession>A0A177WKS7</accession>
<evidence type="ECO:0000313" key="12">
    <source>
        <dbReference type="Proteomes" id="UP000077115"/>
    </source>
</evidence>
<dbReference type="InterPro" id="IPR019564">
    <property type="entry name" value="Sam37/metaxin_N"/>
</dbReference>
<dbReference type="EMBL" id="DS022304">
    <property type="protein sequence ID" value="OAJ40422.1"/>
    <property type="molecule type" value="Genomic_DNA"/>
</dbReference>
<evidence type="ECO:0000256" key="7">
    <source>
        <dbReference type="ARBA" id="ARBA00023136"/>
    </source>
</evidence>